<gene>
    <name evidence="1" type="ORF">BDV35DRAFT_345178</name>
</gene>
<sequence length="69" mass="7916">MLAHRLNHRLQPACIFLTDPPDSFRRTFSDLEHAWHGGQIVSKAPRELISVVPTQLQADRNASIGLLWW</sequence>
<dbReference type="EMBL" id="ML734572">
    <property type="protein sequence ID" value="KAB8249426.1"/>
    <property type="molecule type" value="Genomic_DNA"/>
</dbReference>
<dbReference type="AlphaFoldDB" id="A0A5N6H4I1"/>
<accession>A0A5N6H4I1</accession>
<dbReference type="Proteomes" id="UP000325434">
    <property type="component" value="Unassembled WGS sequence"/>
</dbReference>
<organism evidence="1">
    <name type="scientific">Aspergillus flavus</name>
    <dbReference type="NCBI Taxonomy" id="5059"/>
    <lineage>
        <taxon>Eukaryota</taxon>
        <taxon>Fungi</taxon>
        <taxon>Dikarya</taxon>
        <taxon>Ascomycota</taxon>
        <taxon>Pezizomycotina</taxon>
        <taxon>Eurotiomycetes</taxon>
        <taxon>Eurotiomycetidae</taxon>
        <taxon>Eurotiales</taxon>
        <taxon>Aspergillaceae</taxon>
        <taxon>Aspergillus</taxon>
        <taxon>Aspergillus subgen. Circumdati</taxon>
    </lineage>
</organism>
<protein>
    <submittedName>
        <fullName evidence="1">Uncharacterized protein</fullName>
    </submittedName>
</protein>
<evidence type="ECO:0000313" key="1">
    <source>
        <dbReference type="EMBL" id="KAB8249426.1"/>
    </source>
</evidence>
<proteinExistence type="predicted"/>
<name>A0A5N6H4I1_ASPFL</name>
<reference evidence="1" key="1">
    <citation type="submission" date="2019-04" db="EMBL/GenBank/DDBJ databases">
        <title>Friends and foes A comparative genomics study of 23 Aspergillus species from section Flavi.</title>
        <authorList>
            <consortium name="DOE Joint Genome Institute"/>
            <person name="Kjaerbolling I."/>
            <person name="Vesth T."/>
            <person name="Frisvad J.C."/>
            <person name="Nybo J.L."/>
            <person name="Theobald S."/>
            <person name="Kildgaard S."/>
            <person name="Isbrandt T."/>
            <person name="Kuo A."/>
            <person name="Sato A."/>
            <person name="Lyhne E.K."/>
            <person name="Kogle M.E."/>
            <person name="Wiebenga A."/>
            <person name="Kun R.S."/>
            <person name="Lubbers R.J."/>
            <person name="Makela M.R."/>
            <person name="Barry K."/>
            <person name="Chovatia M."/>
            <person name="Clum A."/>
            <person name="Daum C."/>
            <person name="Haridas S."/>
            <person name="He G."/>
            <person name="LaButti K."/>
            <person name="Lipzen A."/>
            <person name="Mondo S."/>
            <person name="Riley R."/>
            <person name="Salamov A."/>
            <person name="Simmons B.A."/>
            <person name="Magnuson J.K."/>
            <person name="Henrissat B."/>
            <person name="Mortensen U.H."/>
            <person name="Larsen T.O."/>
            <person name="Devries R.P."/>
            <person name="Grigoriev I.V."/>
            <person name="Machida M."/>
            <person name="Baker S.E."/>
            <person name="Andersen M.R."/>
        </authorList>
    </citation>
    <scope>NUCLEOTIDE SEQUENCE [LARGE SCALE GENOMIC DNA]</scope>
    <source>
        <strain evidence="1">CBS 121.62</strain>
    </source>
</reference>